<dbReference type="InterPro" id="IPR000887">
    <property type="entry name" value="Aldlse_KDPG_KHG"/>
</dbReference>
<keyword evidence="7" id="KW-1185">Reference proteome</keyword>
<evidence type="ECO:0000256" key="5">
    <source>
        <dbReference type="ARBA" id="ARBA00023277"/>
    </source>
</evidence>
<accession>A0A8J8BB91</accession>
<dbReference type="EMBL" id="JAGSXH010000034">
    <property type="protein sequence ID" value="MBS2963787.1"/>
    <property type="molecule type" value="Genomic_DNA"/>
</dbReference>
<evidence type="ECO:0000256" key="3">
    <source>
        <dbReference type="ARBA" id="ARBA00011233"/>
    </source>
</evidence>
<evidence type="ECO:0000256" key="2">
    <source>
        <dbReference type="ARBA" id="ARBA00006906"/>
    </source>
</evidence>
<dbReference type="SUPFAM" id="SSF51569">
    <property type="entry name" value="Aldolase"/>
    <property type="match status" value="1"/>
</dbReference>
<organism evidence="6 7">
    <name type="scientific">Actinocrinis puniceicyclus</name>
    <dbReference type="NCBI Taxonomy" id="977794"/>
    <lineage>
        <taxon>Bacteria</taxon>
        <taxon>Bacillati</taxon>
        <taxon>Actinomycetota</taxon>
        <taxon>Actinomycetes</taxon>
        <taxon>Catenulisporales</taxon>
        <taxon>Actinospicaceae</taxon>
        <taxon>Actinocrinis</taxon>
    </lineage>
</organism>
<comment type="caution">
    <text evidence="6">The sequence shown here is derived from an EMBL/GenBank/DDBJ whole genome shotgun (WGS) entry which is preliminary data.</text>
</comment>
<comment type="pathway">
    <text evidence="1">Carbohydrate acid metabolism.</text>
</comment>
<evidence type="ECO:0000256" key="4">
    <source>
        <dbReference type="ARBA" id="ARBA00023239"/>
    </source>
</evidence>
<dbReference type="PANTHER" id="PTHR30246">
    <property type="entry name" value="2-KETO-3-DEOXY-6-PHOSPHOGLUCONATE ALDOLASE"/>
    <property type="match status" value="1"/>
</dbReference>
<dbReference type="RefSeq" id="WP_211467800.1">
    <property type="nucleotide sequence ID" value="NZ_JAGSXH010000034.1"/>
</dbReference>
<gene>
    <name evidence="6" type="primary">eda</name>
    <name evidence="6" type="ORF">KGA66_12060</name>
</gene>
<dbReference type="PANTHER" id="PTHR30246:SF1">
    <property type="entry name" value="2-DEHYDRO-3-DEOXY-6-PHOSPHOGALACTONATE ALDOLASE-RELATED"/>
    <property type="match status" value="1"/>
</dbReference>
<name>A0A8J8BB91_9ACTN</name>
<dbReference type="AlphaFoldDB" id="A0A8J8BB91"/>
<dbReference type="NCBIfam" id="TIGR01182">
    <property type="entry name" value="eda"/>
    <property type="match status" value="1"/>
</dbReference>
<dbReference type="GO" id="GO:0008700">
    <property type="term" value="F:(R,S)-4-hydroxy-2-oxoglutarate aldolase activity"/>
    <property type="evidence" value="ECO:0007669"/>
    <property type="project" value="UniProtKB-EC"/>
</dbReference>
<dbReference type="Pfam" id="PF01081">
    <property type="entry name" value="Aldolase"/>
    <property type="match status" value="1"/>
</dbReference>
<dbReference type="CDD" id="cd00452">
    <property type="entry name" value="KDPG_aldolase"/>
    <property type="match status" value="1"/>
</dbReference>
<evidence type="ECO:0000256" key="1">
    <source>
        <dbReference type="ARBA" id="ARBA00004761"/>
    </source>
</evidence>
<sequence>MQAPQAHSPAHAQAFASSARLDPLEVLAGDRVLCIVRANQVADPAGLAATLAGAGIRLVEFTFTIPGVLDVIEAAAEVPGSVVGAGTVLTAGHARDAVAAGARFLLTPDVRPEVATAARACGVPLIMGALTPTELSRAVDLGAAAVKVFPARLGGPAYLRDLLGPFPDARLIATGGVNAANAGDFVEAGALAVGAGADIVPPTLVEQGEHTAIAERAEAFVRALR</sequence>
<dbReference type="GO" id="GO:0008675">
    <property type="term" value="F:2-dehydro-3-deoxy-phosphogluconate aldolase activity"/>
    <property type="evidence" value="ECO:0007669"/>
    <property type="project" value="UniProtKB-EC"/>
</dbReference>
<reference evidence="6" key="1">
    <citation type="submission" date="2021-04" db="EMBL/GenBank/DDBJ databases">
        <title>Genome based classification of Actinospica acidithermotolerans sp. nov., an actinobacterium isolated from an Indonesian hot spring.</title>
        <authorList>
            <person name="Kusuma A.B."/>
            <person name="Putra K.E."/>
            <person name="Nafisah S."/>
            <person name="Loh J."/>
            <person name="Nouioui I."/>
            <person name="Goodfellow M."/>
        </authorList>
    </citation>
    <scope>NUCLEOTIDE SEQUENCE</scope>
    <source>
        <strain evidence="6">DSM 45618</strain>
    </source>
</reference>
<proteinExistence type="inferred from homology"/>
<comment type="similarity">
    <text evidence="2">Belongs to the KHG/KDPG aldolase family.</text>
</comment>
<dbReference type="EC" id="4.1.3.16" evidence="6"/>
<dbReference type="InterPro" id="IPR013785">
    <property type="entry name" value="Aldolase_TIM"/>
</dbReference>
<evidence type="ECO:0000313" key="6">
    <source>
        <dbReference type="EMBL" id="MBS2963787.1"/>
    </source>
</evidence>
<dbReference type="Proteomes" id="UP000677913">
    <property type="component" value="Unassembled WGS sequence"/>
</dbReference>
<keyword evidence="4 6" id="KW-0456">Lyase</keyword>
<dbReference type="Gene3D" id="3.20.20.70">
    <property type="entry name" value="Aldolase class I"/>
    <property type="match status" value="1"/>
</dbReference>
<evidence type="ECO:0000313" key="7">
    <source>
        <dbReference type="Proteomes" id="UP000677913"/>
    </source>
</evidence>
<keyword evidence="5" id="KW-0119">Carbohydrate metabolism</keyword>
<dbReference type="EC" id="4.1.2.14" evidence="6"/>
<protein>
    <submittedName>
        <fullName evidence="6">Bifunctional 4-hydroxy-2-oxoglutarate aldolase/2-dehydro-3-deoxy-phosphogluconate aldolase</fullName>
        <ecNumber evidence="6">4.1.2.14</ecNumber>
        <ecNumber evidence="6">4.1.3.16</ecNumber>
    </submittedName>
</protein>
<comment type="subunit">
    <text evidence="3">Homotrimer.</text>
</comment>